<dbReference type="EMBL" id="KQ981953">
    <property type="protein sequence ID" value="KYN32412.1"/>
    <property type="molecule type" value="Genomic_DNA"/>
</dbReference>
<sequence length="211" mass="22798">MRSQKLKHSNADLSLISTEKLTTHRYVDTASNAVGKMRSLALVLTSFNLLQVVVRCQELSVIRHSDGDIFTIEGSCTEACTVLSSGTASPFSRGSSSSSLLVPNSSCTCQCNFDLPIFREDLHICVNDIHGEDRLGRWSVYHFGSNDDDRVEGASSMNINCAIHSVIAALQLAPIMTAAVATRRSMSQRAPAKMDSLDPMLVVGDLKSSGC</sequence>
<proteinExistence type="predicted"/>
<gene>
    <name evidence="2" type="ORF">ALC56_13269</name>
</gene>
<evidence type="ECO:0000313" key="3">
    <source>
        <dbReference type="Proteomes" id="UP000078541"/>
    </source>
</evidence>
<name>A0A195EWY8_9HYME</name>
<accession>A0A195EWY8</accession>
<reference evidence="2 3" key="1">
    <citation type="submission" date="2016-03" db="EMBL/GenBank/DDBJ databases">
        <title>Trachymyrmex septentrionalis WGS genome.</title>
        <authorList>
            <person name="Nygaard S."/>
            <person name="Hu H."/>
            <person name="Boomsma J."/>
            <person name="Zhang G."/>
        </authorList>
    </citation>
    <scope>NUCLEOTIDE SEQUENCE [LARGE SCALE GENOMIC DNA]</scope>
    <source>
        <strain evidence="2">Tsep2-gDNA-1</strain>
        <tissue evidence="2">Whole body</tissue>
    </source>
</reference>
<dbReference type="Pfam" id="PF23328">
    <property type="entry name" value="Sha_B_N"/>
    <property type="match status" value="1"/>
</dbReference>
<organism evidence="2 3">
    <name type="scientific">Trachymyrmex septentrionalis</name>
    <dbReference type="NCBI Taxonomy" id="34720"/>
    <lineage>
        <taxon>Eukaryota</taxon>
        <taxon>Metazoa</taxon>
        <taxon>Ecdysozoa</taxon>
        <taxon>Arthropoda</taxon>
        <taxon>Hexapoda</taxon>
        <taxon>Insecta</taxon>
        <taxon>Pterygota</taxon>
        <taxon>Neoptera</taxon>
        <taxon>Endopterygota</taxon>
        <taxon>Hymenoptera</taxon>
        <taxon>Apocrita</taxon>
        <taxon>Aculeata</taxon>
        <taxon>Formicoidea</taxon>
        <taxon>Formicidae</taxon>
        <taxon>Myrmicinae</taxon>
        <taxon>Trachymyrmex</taxon>
    </lineage>
</organism>
<feature type="domain" description="Shavenoid isoform B-like N-terminal" evidence="1">
    <location>
        <begin position="59"/>
        <end position="130"/>
    </location>
</feature>
<dbReference type="Proteomes" id="UP000078541">
    <property type="component" value="Unassembled WGS sequence"/>
</dbReference>
<dbReference type="GO" id="GO:0005938">
    <property type="term" value="C:cell cortex"/>
    <property type="evidence" value="ECO:0007669"/>
    <property type="project" value="TreeGrafter"/>
</dbReference>
<evidence type="ECO:0000259" key="1">
    <source>
        <dbReference type="Pfam" id="PF23328"/>
    </source>
</evidence>
<dbReference type="PANTHER" id="PTHR39387">
    <property type="entry name" value="SHAVENOID, ISOFORM B"/>
    <property type="match status" value="1"/>
</dbReference>
<evidence type="ECO:0000313" key="2">
    <source>
        <dbReference type="EMBL" id="KYN32412.1"/>
    </source>
</evidence>
<dbReference type="PANTHER" id="PTHR39387:SF1">
    <property type="entry name" value="SHAVENOID, ISOFORM B"/>
    <property type="match status" value="1"/>
</dbReference>
<dbReference type="STRING" id="34720.A0A195EWY8"/>
<protein>
    <recommendedName>
        <fullName evidence="1">Shavenoid isoform B-like N-terminal domain-containing protein</fullName>
    </recommendedName>
</protein>
<keyword evidence="3" id="KW-1185">Reference proteome</keyword>
<dbReference type="GO" id="GO:0035317">
    <property type="term" value="P:imaginal disc-derived wing hair organization"/>
    <property type="evidence" value="ECO:0007669"/>
    <property type="project" value="TreeGrafter"/>
</dbReference>
<dbReference type="InterPro" id="IPR057507">
    <property type="entry name" value="Sha_B-like_N"/>
</dbReference>
<dbReference type="AlphaFoldDB" id="A0A195EWY8"/>